<sequence>MVLELFKFIGFYLYFLIFRFFEAKNRFRKRNFGLKESFARSDADDWKVESLGRKNERLIIKGSTKNGDFILISVGFEKQGKSIGRILLKVKDETYTSNELEGETLRDENGLCKILILGPIRLELREPFRRWRVTIRGTLRFVTNFSAACRLQIRHDFIQFGILRSKILIDENEPYFIDFRTFRMKTLNPKIENEIVVNEIFSSYLEMGDKIFMAKLGFPESSKIAKIGELFRSDHMRFKIYGFNADYSEFDIGKKISFARKKQILLKAVFFV</sequence>
<reference evidence="2" key="1">
    <citation type="submission" date="2022-11" db="UniProtKB">
        <authorList>
            <consortium name="WormBaseParasite"/>
        </authorList>
    </citation>
    <scope>IDENTIFICATION</scope>
</reference>
<dbReference type="WBParaSite" id="PDA_v2.g15008.t1">
    <property type="protein sequence ID" value="PDA_v2.g15008.t1"/>
    <property type="gene ID" value="PDA_v2.g15008"/>
</dbReference>
<proteinExistence type="predicted"/>
<keyword evidence="1" id="KW-1185">Reference proteome</keyword>
<evidence type="ECO:0000313" key="2">
    <source>
        <dbReference type="WBParaSite" id="PDA_v2.g15008.t1"/>
    </source>
</evidence>
<protein>
    <submittedName>
        <fullName evidence="2">Uncharacterized protein</fullName>
    </submittedName>
</protein>
<dbReference type="AlphaFoldDB" id="A0A914PHA6"/>
<evidence type="ECO:0000313" key="1">
    <source>
        <dbReference type="Proteomes" id="UP000887578"/>
    </source>
</evidence>
<organism evidence="1 2">
    <name type="scientific">Panagrolaimus davidi</name>
    <dbReference type="NCBI Taxonomy" id="227884"/>
    <lineage>
        <taxon>Eukaryota</taxon>
        <taxon>Metazoa</taxon>
        <taxon>Ecdysozoa</taxon>
        <taxon>Nematoda</taxon>
        <taxon>Chromadorea</taxon>
        <taxon>Rhabditida</taxon>
        <taxon>Tylenchina</taxon>
        <taxon>Panagrolaimomorpha</taxon>
        <taxon>Panagrolaimoidea</taxon>
        <taxon>Panagrolaimidae</taxon>
        <taxon>Panagrolaimus</taxon>
    </lineage>
</organism>
<dbReference type="Proteomes" id="UP000887578">
    <property type="component" value="Unplaced"/>
</dbReference>
<name>A0A914PHA6_9BILA</name>
<accession>A0A914PHA6</accession>